<feature type="domain" description="Carbohydrate kinase FGGY C-terminal" evidence="6">
    <location>
        <begin position="2"/>
        <end position="87"/>
    </location>
</feature>
<name>A0A645HQU0_9ZZZZ</name>
<dbReference type="GO" id="GO:0019563">
    <property type="term" value="P:glycerol catabolic process"/>
    <property type="evidence" value="ECO:0007669"/>
    <property type="project" value="TreeGrafter"/>
</dbReference>
<evidence type="ECO:0000256" key="1">
    <source>
        <dbReference type="ARBA" id="ARBA00009156"/>
    </source>
</evidence>
<dbReference type="AlphaFoldDB" id="A0A645HQU0"/>
<comment type="caution">
    <text evidence="7">The sequence shown here is derived from an EMBL/GenBank/DDBJ whole genome shotgun (WGS) entry which is preliminary data.</text>
</comment>
<evidence type="ECO:0000313" key="7">
    <source>
        <dbReference type="EMBL" id="MPN38504.1"/>
    </source>
</evidence>
<evidence type="ECO:0000256" key="3">
    <source>
        <dbReference type="ARBA" id="ARBA00022741"/>
    </source>
</evidence>
<dbReference type="GO" id="GO:0005829">
    <property type="term" value="C:cytosol"/>
    <property type="evidence" value="ECO:0007669"/>
    <property type="project" value="TreeGrafter"/>
</dbReference>
<dbReference type="SUPFAM" id="SSF53067">
    <property type="entry name" value="Actin-like ATPase domain"/>
    <property type="match status" value="1"/>
</dbReference>
<dbReference type="InterPro" id="IPR043129">
    <property type="entry name" value="ATPase_NBD"/>
</dbReference>
<evidence type="ECO:0000256" key="4">
    <source>
        <dbReference type="ARBA" id="ARBA00022777"/>
    </source>
</evidence>
<evidence type="ECO:0000256" key="5">
    <source>
        <dbReference type="ARBA" id="ARBA00022840"/>
    </source>
</evidence>
<dbReference type="EC" id="2.7.1.30" evidence="7"/>
<gene>
    <name evidence="7" type="primary">glpK_32</name>
    <name evidence="7" type="ORF">SDC9_186028</name>
</gene>
<dbReference type="Pfam" id="PF02782">
    <property type="entry name" value="FGGY_C"/>
    <property type="match status" value="1"/>
</dbReference>
<dbReference type="PANTHER" id="PTHR10196:SF69">
    <property type="entry name" value="GLYCEROL KINASE"/>
    <property type="match status" value="1"/>
</dbReference>
<dbReference type="GO" id="GO:0004370">
    <property type="term" value="F:glycerol kinase activity"/>
    <property type="evidence" value="ECO:0007669"/>
    <property type="project" value="UniProtKB-EC"/>
</dbReference>
<keyword evidence="5" id="KW-0067">ATP-binding</keyword>
<dbReference type="PANTHER" id="PTHR10196">
    <property type="entry name" value="SUGAR KINASE"/>
    <property type="match status" value="1"/>
</dbReference>
<comment type="similarity">
    <text evidence="1">Belongs to the FGGY kinase family.</text>
</comment>
<organism evidence="7">
    <name type="scientific">bioreactor metagenome</name>
    <dbReference type="NCBI Taxonomy" id="1076179"/>
    <lineage>
        <taxon>unclassified sequences</taxon>
        <taxon>metagenomes</taxon>
        <taxon>ecological metagenomes</taxon>
    </lineage>
</organism>
<dbReference type="InterPro" id="IPR018485">
    <property type="entry name" value="FGGY_C"/>
</dbReference>
<dbReference type="GO" id="GO:0005524">
    <property type="term" value="F:ATP binding"/>
    <property type="evidence" value="ECO:0007669"/>
    <property type="project" value="UniProtKB-KW"/>
</dbReference>
<keyword evidence="3" id="KW-0547">Nucleotide-binding</keyword>
<evidence type="ECO:0000256" key="2">
    <source>
        <dbReference type="ARBA" id="ARBA00022679"/>
    </source>
</evidence>
<keyword evidence="4 7" id="KW-0418">Kinase</keyword>
<protein>
    <submittedName>
        <fullName evidence="7">Glycerol kinase</fullName>
        <ecNumber evidence="7">2.7.1.30</ecNumber>
    </submittedName>
</protein>
<dbReference type="Gene3D" id="3.30.420.40">
    <property type="match status" value="1"/>
</dbReference>
<accession>A0A645HQU0</accession>
<keyword evidence="2 7" id="KW-0808">Transferase</keyword>
<dbReference type="EMBL" id="VSSQ01093771">
    <property type="protein sequence ID" value="MPN38504.1"/>
    <property type="molecule type" value="Genomic_DNA"/>
</dbReference>
<sequence length="136" mass="15342">MFGLTRGAKREHIIRATLDSLAYQTKDILDAMQEDSKVNLVSLRVDGGAATNNYLMQFQSDLLQCKVDRPKVLETTALGAASLAGLAVGFWKDKEEIKQKLSMEKIFSPKMKVEEATKFYKGWKKAVKACMEYQED</sequence>
<reference evidence="7" key="1">
    <citation type="submission" date="2019-08" db="EMBL/GenBank/DDBJ databases">
        <authorList>
            <person name="Kucharzyk K."/>
            <person name="Murdoch R.W."/>
            <person name="Higgins S."/>
            <person name="Loffler F."/>
        </authorList>
    </citation>
    <scope>NUCLEOTIDE SEQUENCE</scope>
</reference>
<evidence type="ECO:0000259" key="6">
    <source>
        <dbReference type="Pfam" id="PF02782"/>
    </source>
</evidence>
<proteinExistence type="inferred from homology"/>